<dbReference type="OrthoDB" id="10248373at2759"/>
<keyword evidence="1" id="KW-1185">Reference proteome</keyword>
<name>A0A6P3WND4_DINQU</name>
<dbReference type="RefSeq" id="XP_014467269.1">
    <property type="nucleotide sequence ID" value="XM_014611783.1"/>
</dbReference>
<evidence type="ECO:0000313" key="2">
    <source>
        <dbReference type="RefSeq" id="XP_014467269.1"/>
    </source>
</evidence>
<organism evidence="1 2">
    <name type="scientific">Dinoponera quadriceps</name>
    <name type="common">South American ant</name>
    <dbReference type="NCBI Taxonomy" id="609295"/>
    <lineage>
        <taxon>Eukaryota</taxon>
        <taxon>Metazoa</taxon>
        <taxon>Ecdysozoa</taxon>
        <taxon>Arthropoda</taxon>
        <taxon>Hexapoda</taxon>
        <taxon>Insecta</taxon>
        <taxon>Pterygota</taxon>
        <taxon>Neoptera</taxon>
        <taxon>Endopterygota</taxon>
        <taxon>Hymenoptera</taxon>
        <taxon>Apocrita</taxon>
        <taxon>Aculeata</taxon>
        <taxon>Formicoidea</taxon>
        <taxon>Formicidae</taxon>
        <taxon>Ponerinae</taxon>
        <taxon>Ponerini</taxon>
        <taxon>Dinoponera</taxon>
    </lineage>
</organism>
<dbReference type="Proteomes" id="UP000515204">
    <property type="component" value="Unplaced"/>
</dbReference>
<evidence type="ECO:0000313" key="1">
    <source>
        <dbReference type="Proteomes" id="UP000515204"/>
    </source>
</evidence>
<gene>
    <name evidence="2" type="primary">LOC106740594</name>
</gene>
<proteinExistence type="predicted"/>
<protein>
    <submittedName>
        <fullName evidence="2">Uncharacterized protein LOC106740594</fullName>
    </submittedName>
</protein>
<dbReference type="AlphaFoldDB" id="A0A6P3WND4"/>
<dbReference type="KEGG" id="dqu:106740594"/>
<reference evidence="2" key="1">
    <citation type="submission" date="2025-08" db="UniProtKB">
        <authorList>
            <consortium name="RefSeq"/>
        </authorList>
    </citation>
    <scope>IDENTIFICATION</scope>
</reference>
<accession>A0A6P3WND4</accession>
<dbReference type="GeneID" id="106740594"/>
<sequence>MILHATDAEFRTNCLDITTKYWFFFGWLDELNAYDNITRITMEAIRITIEYPEDMPCDGFSTLLLNCMRFTQVFAEHPKAECQADRILRVLLNNMYFVLRSTRLTQRWKAYDVLIKELELVMTSKTKFLLAVRVEAREYILRYEKSTKFDTVGGDELRSKLSKFNFPGISLEAYNCYIRNVVMLKPV</sequence>